<keyword evidence="1" id="KW-0732">Signal</keyword>
<feature type="chain" id="PRO_5011619912" evidence="1">
    <location>
        <begin position="23"/>
        <end position="196"/>
    </location>
</feature>
<reference evidence="2 3" key="1">
    <citation type="submission" date="2016-10" db="EMBL/GenBank/DDBJ databases">
        <authorList>
            <person name="de Groot N.N."/>
        </authorList>
    </citation>
    <scope>NUCLEOTIDE SEQUENCE [LARGE SCALE GENOMIC DNA]</scope>
    <source>
        <strain evidence="2 3">CGMCC 1.3401</strain>
    </source>
</reference>
<gene>
    <name evidence="2" type="ORF">SAMN02927900_03339</name>
</gene>
<evidence type="ECO:0000256" key="1">
    <source>
        <dbReference type="SAM" id="SignalP"/>
    </source>
</evidence>
<feature type="signal peptide" evidence="1">
    <location>
        <begin position="1"/>
        <end position="22"/>
    </location>
</feature>
<organism evidence="2 3">
    <name type="scientific">Rhizobium mongolense subsp. loessense</name>
    <dbReference type="NCBI Taxonomy" id="158890"/>
    <lineage>
        <taxon>Bacteria</taxon>
        <taxon>Pseudomonadati</taxon>
        <taxon>Pseudomonadota</taxon>
        <taxon>Alphaproteobacteria</taxon>
        <taxon>Hyphomicrobiales</taxon>
        <taxon>Rhizobiaceae</taxon>
        <taxon>Rhizobium/Agrobacterium group</taxon>
        <taxon>Rhizobium</taxon>
    </lineage>
</organism>
<proteinExistence type="predicted"/>
<evidence type="ECO:0000313" key="2">
    <source>
        <dbReference type="EMBL" id="SCW63241.1"/>
    </source>
</evidence>
<dbReference type="EMBL" id="FMTM01000004">
    <property type="protein sequence ID" value="SCW63241.1"/>
    <property type="molecule type" value="Genomic_DNA"/>
</dbReference>
<accession>A0A1G4S2M5</accession>
<name>A0A1G4S2M5_9HYPH</name>
<sequence length="196" mass="20816">MPRSFLNVILFSVLLPSTLIPAAAQISGNTSMRGKDFDAAAMEQARRYLEEGRETFRCDTFGSEDFWGGKLKLHEAIAGEKLGGKGPGLSPKKALELGLKVDVNAIPKDVAGALNRGEVDLADPASTLVLLKANAGRAHLGSSRPRLVEAAPMFSGQTTSEENLKRLKVHDGVKGSVFARNIGNARMIAVADDSTA</sequence>
<dbReference type="Proteomes" id="UP000199542">
    <property type="component" value="Unassembled WGS sequence"/>
</dbReference>
<protein>
    <submittedName>
        <fullName evidence="2">Uncharacterized protein</fullName>
    </submittedName>
</protein>
<evidence type="ECO:0000313" key="3">
    <source>
        <dbReference type="Proteomes" id="UP000199542"/>
    </source>
</evidence>
<dbReference type="AlphaFoldDB" id="A0A1G4S2M5"/>